<dbReference type="EMBL" id="CP089982">
    <property type="protein sequence ID" value="WXA93503.1"/>
    <property type="molecule type" value="Genomic_DNA"/>
</dbReference>
<sequence>MSFVSNGSKPVYPRLSPVEQSALLRRILEHCAHTPGQEPAPVVVFDLDGTLMDNRPRTCAILRELGEEWGTREPELAEFAEAVRNANPSSLAYLMTETLGLLGVTRPDLVAEAQEYWRVRFFRDEHLVHDVALAGAVAFAKDCYDAGATLVYLTGRDLPLMGLGTFRSLRDLGFPIGVAGTQVVLKPAFEMPDEAFKRDVAPSLVRVGRVIASFDNEPGNCNVFKEAYPDCESVLVDTQHMPHAPPLGPGVRVIADFVR</sequence>
<evidence type="ECO:0000313" key="2">
    <source>
        <dbReference type="Proteomes" id="UP001379533"/>
    </source>
</evidence>
<keyword evidence="1" id="KW-0378">Hydrolase</keyword>
<dbReference type="Gene3D" id="3.40.50.1000">
    <property type="entry name" value="HAD superfamily/HAD-like"/>
    <property type="match status" value="1"/>
</dbReference>
<reference evidence="1 2" key="1">
    <citation type="submission" date="2021-12" db="EMBL/GenBank/DDBJ databases">
        <title>Discovery of the Pendulisporaceae a myxobacterial family with distinct sporulation behavior and unique specialized metabolism.</title>
        <authorList>
            <person name="Garcia R."/>
            <person name="Popoff A."/>
            <person name="Bader C.D."/>
            <person name="Loehr J."/>
            <person name="Walesch S."/>
            <person name="Walt C."/>
            <person name="Boldt J."/>
            <person name="Bunk B."/>
            <person name="Haeckl F.J.F.P.J."/>
            <person name="Gunesch A.P."/>
            <person name="Birkelbach J."/>
            <person name="Nuebel U."/>
            <person name="Pietschmann T."/>
            <person name="Bach T."/>
            <person name="Mueller R."/>
        </authorList>
    </citation>
    <scope>NUCLEOTIDE SEQUENCE [LARGE SCALE GENOMIC DNA]</scope>
    <source>
        <strain evidence="1 2">MSr12523</strain>
    </source>
</reference>
<proteinExistence type="predicted"/>
<dbReference type="InterPro" id="IPR023214">
    <property type="entry name" value="HAD_sf"/>
</dbReference>
<keyword evidence="2" id="KW-1185">Reference proteome</keyword>
<name>A0ABZ2K802_9BACT</name>
<dbReference type="Pfam" id="PF00702">
    <property type="entry name" value="Hydrolase"/>
    <property type="match status" value="1"/>
</dbReference>
<evidence type="ECO:0000313" key="1">
    <source>
        <dbReference type="EMBL" id="WXA93503.1"/>
    </source>
</evidence>
<gene>
    <name evidence="1" type="ORF">LZC95_44510</name>
</gene>
<dbReference type="RefSeq" id="WP_394844104.1">
    <property type="nucleotide sequence ID" value="NZ_CP089982.1"/>
</dbReference>
<dbReference type="Proteomes" id="UP001379533">
    <property type="component" value="Chromosome"/>
</dbReference>
<protein>
    <submittedName>
        <fullName evidence="1">HAD family hydrolase</fullName>
    </submittedName>
</protein>
<dbReference type="InterPro" id="IPR036412">
    <property type="entry name" value="HAD-like_sf"/>
</dbReference>
<accession>A0ABZ2K802</accession>
<dbReference type="SUPFAM" id="SSF56784">
    <property type="entry name" value="HAD-like"/>
    <property type="match status" value="1"/>
</dbReference>
<organism evidence="1 2">
    <name type="scientific">Pendulispora brunnea</name>
    <dbReference type="NCBI Taxonomy" id="2905690"/>
    <lineage>
        <taxon>Bacteria</taxon>
        <taxon>Pseudomonadati</taxon>
        <taxon>Myxococcota</taxon>
        <taxon>Myxococcia</taxon>
        <taxon>Myxococcales</taxon>
        <taxon>Sorangiineae</taxon>
        <taxon>Pendulisporaceae</taxon>
        <taxon>Pendulispora</taxon>
    </lineage>
</organism>
<dbReference type="GO" id="GO:0016787">
    <property type="term" value="F:hydrolase activity"/>
    <property type="evidence" value="ECO:0007669"/>
    <property type="project" value="UniProtKB-KW"/>
</dbReference>